<dbReference type="GO" id="GO:0042923">
    <property type="term" value="F:neuropeptide binding"/>
    <property type="evidence" value="ECO:0007669"/>
    <property type="project" value="TreeGrafter"/>
</dbReference>
<keyword evidence="6 17" id="KW-1133">Transmembrane helix</keyword>
<feature type="transmembrane region" description="Helical" evidence="17">
    <location>
        <begin position="248"/>
        <end position="271"/>
    </location>
</feature>
<dbReference type="Pfam" id="PF00001">
    <property type="entry name" value="7tm_1"/>
    <property type="match status" value="1"/>
</dbReference>
<dbReference type="PROSITE" id="PS50262">
    <property type="entry name" value="G_PROTEIN_RECEP_F1_2"/>
    <property type="match status" value="1"/>
</dbReference>
<evidence type="ECO:0000256" key="5">
    <source>
        <dbReference type="ARBA" id="ARBA00022692"/>
    </source>
</evidence>
<dbReference type="GO" id="GO:0043005">
    <property type="term" value="C:neuron projection"/>
    <property type="evidence" value="ECO:0007669"/>
    <property type="project" value="TreeGrafter"/>
</dbReference>
<evidence type="ECO:0000256" key="14">
    <source>
        <dbReference type="ARBA" id="ARBA00023288"/>
    </source>
</evidence>
<evidence type="ECO:0000256" key="1">
    <source>
        <dbReference type="ARBA" id="ARBA00004651"/>
    </source>
</evidence>
<evidence type="ECO:0000256" key="15">
    <source>
        <dbReference type="ARBA" id="ARBA00032830"/>
    </source>
</evidence>
<evidence type="ECO:0000256" key="16">
    <source>
        <dbReference type="ARBA" id="ARBA00033115"/>
    </source>
</evidence>
<dbReference type="InterPro" id="IPR008361">
    <property type="entry name" value="MCH_rcpt"/>
</dbReference>
<evidence type="ECO:0000313" key="20">
    <source>
        <dbReference type="Proteomes" id="UP000694892"/>
    </source>
</evidence>
<feature type="transmembrane region" description="Helical" evidence="17">
    <location>
        <begin position="283"/>
        <end position="308"/>
    </location>
</feature>
<accession>A0A974H1U3</accession>
<dbReference type="InterPro" id="IPR004047">
    <property type="entry name" value="MCHR1"/>
</dbReference>
<dbReference type="InterPro" id="IPR017452">
    <property type="entry name" value="GPCR_Rhodpsn_7TM"/>
</dbReference>
<proteinExistence type="predicted"/>
<evidence type="ECO:0000256" key="12">
    <source>
        <dbReference type="ARBA" id="ARBA00023180"/>
    </source>
</evidence>
<keyword evidence="10" id="KW-1015">Disulfide bond</keyword>
<evidence type="ECO:0000256" key="4">
    <source>
        <dbReference type="ARBA" id="ARBA00022475"/>
    </source>
</evidence>
<keyword evidence="9" id="KW-0564">Palmitate</keyword>
<feature type="transmembrane region" description="Helical" evidence="17">
    <location>
        <begin position="214"/>
        <end position="236"/>
    </location>
</feature>
<name>A0A974H1U3_XENLA</name>
<evidence type="ECO:0000256" key="2">
    <source>
        <dbReference type="ARBA" id="ARBA00011509"/>
    </source>
</evidence>
<sequence>MERDKPLALFDFNSSNVSGTGSPAAAAGERRNRRITFFPMGLFTYTGACRRRTQEKCSMLRLNLRSAPTSACAIAPLERGILVKRAPPCSSWCTCTNCTTLGAHEQNRYYLVIPALCAQIELERSKPWITEEDGSRVLCIKVPWAGSGFFKKEEQQPKKVTIHPAVLDFSSLAISYNEGREEKSSTARWIARSLSEGERKQSFVFSGRQDHSSVVLPVIFGIICLVGIIGNCIVIYTINKKPKGNHNIADIFIVSLSVTDLLFLLGMPFLIHQLLGNGVWHFGATMCTVITALDANSQFASTYILTAMSVDRYLATVHPIRSSYMRTTCAAALVILLLCLCSLITIIPVFMYTQLIEHPDGNAGCGIILPNFSIDIYWYTLYQFFLAFVIPLVIICVVYIKIQKHISCVVVPLPQRNFRARSKKITRTSVTICSAFFICWAPYYILQLVHLKVANPTVVFFYAYKVAISLGYANSCINPFIYIVLSDTFKRHLIKAVCPAQKVRRSDRHTASEVSPSVRICSGPTQETSLSMMYSQNIDNYISLSVSVP</sequence>
<evidence type="ECO:0000256" key="8">
    <source>
        <dbReference type="ARBA" id="ARBA00023136"/>
    </source>
</evidence>
<protein>
    <recommendedName>
        <fullName evidence="3">Melanin-concentrating hormone receptor 1</fullName>
    </recommendedName>
    <alternativeName>
        <fullName evidence="16">G-protein coupled receptor 24</fullName>
    </alternativeName>
    <alternativeName>
        <fullName evidence="15">MCH-1R</fullName>
    </alternativeName>
</protein>
<evidence type="ECO:0000313" key="19">
    <source>
        <dbReference type="EMBL" id="OCT61727.1"/>
    </source>
</evidence>
<keyword evidence="7" id="KW-0297">G-protein coupled receptor</keyword>
<feature type="domain" description="G-protein coupled receptors family 1 profile" evidence="18">
    <location>
        <begin position="230"/>
        <end position="482"/>
    </location>
</feature>
<feature type="transmembrane region" description="Helical" evidence="17">
    <location>
        <begin position="376"/>
        <end position="400"/>
    </location>
</feature>
<evidence type="ECO:0000259" key="18">
    <source>
        <dbReference type="PROSITE" id="PS50262"/>
    </source>
</evidence>
<evidence type="ECO:0000256" key="17">
    <source>
        <dbReference type="SAM" id="Phobius"/>
    </source>
</evidence>
<dbReference type="InterPro" id="IPR000276">
    <property type="entry name" value="GPCR_Rhodpsn"/>
</dbReference>
<keyword evidence="8 17" id="KW-0472">Membrane</keyword>
<feature type="transmembrane region" description="Helical" evidence="17">
    <location>
        <begin position="329"/>
        <end position="352"/>
    </location>
</feature>
<dbReference type="Gene3D" id="1.20.1070.10">
    <property type="entry name" value="Rhodopsin 7-helix transmembrane proteins"/>
    <property type="match status" value="1"/>
</dbReference>
<evidence type="ECO:0000256" key="7">
    <source>
        <dbReference type="ARBA" id="ARBA00023040"/>
    </source>
</evidence>
<keyword evidence="13" id="KW-0807">Transducer</keyword>
<dbReference type="GO" id="GO:0030273">
    <property type="term" value="F:melanin-concentrating hormone receptor activity"/>
    <property type="evidence" value="ECO:0007669"/>
    <property type="project" value="InterPro"/>
</dbReference>
<dbReference type="PRINTS" id="PR01783">
    <property type="entry name" value="MCHRECEPTOR"/>
</dbReference>
<dbReference type="SUPFAM" id="SSF81321">
    <property type="entry name" value="Family A G protein-coupled receptor-like"/>
    <property type="match status" value="1"/>
</dbReference>
<gene>
    <name evidence="19" type="ORF">XELAEV_18047756mg</name>
</gene>
<keyword evidence="11" id="KW-0675">Receptor</keyword>
<feature type="transmembrane region" description="Helical" evidence="17">
    <location>
        <begin position="425"/>
        <end position="446"/>
    </location>
</feature>
<feature type="transmembrane region" description="Helical" evidence="17">
    <location>
        <begin position="466"/>
        <end position="485"/>
    </location>
</feature>
<evidence type="ECO:0000256" key="3">
    <source>
        <dbReference type="ARBA" id="ARBA00022022"/>
    </source>
</evidence>
<dbReference type="Proteomes" id="UP000694892">
    <property type="component" value="Chromosome 9_10S"/>
</dbReference>
<dbReference type="EMBL" id="CM004483">
    <property type="protein sequence ID" value="OCT61727.1"/>
    <property type="molecule type" value="Genomic_DNA"/>
</dbReference>
<reference evidence="20" key="1">
    <citation type="journal article" date="2016" name="Nature">
        <title>Genome evolution in the allotetraploid frog Xenopus laevis.</title>
        <authorList>
            <person name="Session A.M."/>
            <person name="Uno Y."/>
            <person name="Kwon T."/>
            <person name="Chapman J.A."/>
            <person name="Toyoda A."/>
            <person name="Takahashi S."/>
            <person name="Fukui A."/>
            <person name="Hikosaka A."/>
            <person name="Suzuki A."/>
            <person name="Kondo M."/>
            <person name="van Heeringen S.J."/>
            <person name="Quigley I."/>
            <person name="Heinz S."/>
            <person name="Ogino H."/>
            <person name="Ochi H."/>
            <person name="Hellsten U."/>
            <person name="Lyons J.B."/>
            <person name="Simakov O."/>
            <person name="Putnam N."/>
            <person name="Stites J."/>
            <person name="Kuroki Y."/>
            <person name="Tanaka T."/>
            <person name="Michiue T."/>
            <person name="Watanabe M."/>
            <person name="Bogdanovic O."/>
            <person name="Lister R."/>
            <person name="Georgiou G."/>
            <person name="Paranjpe S.S."/>
            <person name="van Kruijsbergen I."/>
            <person name="Shu S."/>
            <person name="Carlson J."/>
            <person name="Kinoshita T."/>
            <person name="Ohta Y."/>
            <person name="Mawaribuchi S."/>
            <person name="Jenkins J."/>
            <person name="Grimwood J."/>
            <person name="Schmutz J."/>
            <person name="Mitros T."/>
            <person name="Mozaffari S.V."/>
            <person name="Suzuki Y."/>
            <person name="Haramoto Y."/>
            <person name="Yamamoto T.S."/>
            <person name="Takagi C."/>
            <person name="Heald R."/>
            <person name="Miller K."/>
            <person name="Haudenschild C."/>
            <person name="Kitzman J."/>
            <person name="Nakayama T."/>
            <person name="Izutsu Y."/>
            <person name="Robert J."/>
            <person name="Fortriede J."/>
            <person name="Burns K."/>
            <person name="Lotay V."/>
            <person name="Karimi K."/>
            <person name="Yasuoka Y."/>
            <person name="Dichmann D.S."/>
            <person name="Flajnik M.F."/>
            <person name="Houston D.W."/>
            <person name="Shendure J."/>
            <person name="DuPasquier L."/>
            <person name="Vize P.D."/>
            <person name="Zorn A.M."/>
            <person name="Ito M."/>
            <person name="Marcotte E.M."/>
            <person name="Wallingford J.B."/>
            <person name="Ito Y."/>
            <person name="Asashima M."/>
            <person name="Ueno N."/>
            <person name="Matsuda Y."/>
            <person name="Veenstra G.J."/>
            <person name="Fujiyama A."/>
            <person name="Harland R.M."/>
            <person name="Taira M."/>
            <person name="Rokhsar D.S."/>
        </authorList>
    </citation>
    <scope>NUCLEOTIDE SEQUENCE [LARGE SCALE GENOMIC DNA]</scope>
    <source>
        <strain evidence="20">J</strain>
    </source>
</reference>
<dbReference type="AlphaFoldDB" id="A0A974H1U3"/>
<dbReference type="GO" id="GO:0005886">
    <property type="term" value="C:plasma membrane"/>
    <property type="evidence" value="ECO:0007669"/>
    <property type="project" value="UniProtKB-SubCell"/>
</dbReference>
<evidence type="ECO:0000256" key="9">
    <source>
        <dbReference type="ARBA" id="ARBA00023139"/>
    </source>
</evidence>
<keyword evidence="14" id="KW-0449">Lipoprotein</keyword>
<dbReference type="FunFam" id="1.20.1070.10:FF:000060">
    <property type="entry name" value="Somatostatin receptor type 1"/>
    <property type="match status" value="1"/>
</dbReference>
<evidence type="ECO:0000256" key="11">
    <source>
        <dbReference type="ARBA" id="ARBA00023170"/>
    </source>
</evidence>
<keyword evidence="12" id="KW-0325">Glycoprotein</keyword>
<evidence type="ECO:0000256" key="13">
    <source>
        <dbReference type="ARBA" id="ARBA00023224"/>
    </source>
</evidence>
<comment type="subunit">
    <text evidence="2">Interacts with NCDN.</text>
</comment>
<dbReference type="PANTHER" id="PTHR24229">
    <property type="entry name" value="NEUROPEPTIDES RECEPTOR"/>
    <property type="match status" value="1"/>
</dbReference>
<dbReference type="PANTHER" id="PTHR24229:SF90">
    <property type="entry name" value="MELANIN-CONCENTRATING HORMONE RECEPTOR 1"/>
    <property type="match status" value="1"/>
</dbReference>
<dbReference type="PRINTS" id="PR00237">
    <property type="entry name" value="GPCRRHODOPSN"/>
</dbReference>
<evidence type="ECO:0000256" key="6">
    <source>
        <dbReference type="ARBA" id="ARBA00022989"/>
    </source>
</evidence>
<keyword evidence="5 17" id="KW-0812">Transmembrane</keyword>
<dbReference type="GO" id="GO:0007218">
    <property type="term" value="P:neuropeptide signaling pathway"/>
    <property type="evidence" value="ECO:0007669"/>
    <property type="project" value="InterPro"/>
</dbReference>
<evidence type="ECO:0000256" key="10">
    <source>
        <dbReference type="ARBA" id="ARBA00023157"/>
    </source>
</evidence>
<dbReference type="PRINTS" id="PR01507">
    <property type="entry name" value="MCH1RECEPTOR"/>
</dbReference>
<keyword evidence="4" id="KW-1003">Cell membrane</keyword>
<organism evidence="19 20">
    <name type="scientific">Xenopus laevis</name>
    <name type="common">African clawed frog</name>
    <dbReference type="NCBI Taxonomy" id="8355"/>
    <lineage>
        <taxon>Eukaryota</taxon>
        <taxon>Metazoa</taxon>
        <taxon>Chordata</taxon>
        <taxon>Craniata</taxon>
        <taxon>Vertebrata</taxon>
        <taxon>Euteleostomi</taxon>
        <taxon>Amphibia</taxon>
        <taxon>Batrachia</taxon>
        <taxon>Anura</taxon>
        <taxon>Pipoidea</taxon>
        <taxon>Pipidae</taxon>
        <taxon>Xenopodinae</taxon>
        <taxon>Xenopus</taxon>
        <taxon>Xenopus</taxon>
    </lineage>
</organism>
<comment type="subcellular location">
    <subcellularLocation>
        <location evidence="1">Cell membrane</location>
        <topology evidence="1">Multi-pass membrane protein</topology>
    </subcellularLocation>
</comment>